<keyword evidence="5 7" id="KW-0324">Glycolysis</keyword>
<dbReference type="HAMAP" id="MF_01402_A">
    <property type="entry name" value="ApgM_A"/>
    <property type="match status" value="1"/>
</dbReference>
<comment type="function">
    <text evidence="2 7">Catalyzes the interconversion of 2-phosphoglycerate and 3-phosphoglycerate.</text>
</comment>
<evidence type="ECO:0000256" key="6">
    <source>
        <dbReference type="ARBA" id="ARBA00023235"/>
    </source>
</evidence>
<gene>
    <name evidence="7" type="primary">apgM</name>
    <name evidence="9" type="ORF">HYG87_01270</name>
</gene>
<accession>A0A8T8K3J8</accession>
<dbReference type="InterPro" id="IPR017850">
    <property type="entry name" value="Alkaline_phosphatase_core_sf"/>
</dbReference>
<dbReference type="NCBIfam" id="NF003242">
    <property type="entry name" value="PRK04200.1"/>
    <property type="match status" value="1"/>
</dbReference>
<dbReference type="GO" id="GO:0046872">
    <property type="term" value="F:metal ion binding"/>
    <property type="evidence" value="ECO:0007669"/>
    <property type="project" value="InterPro"/>
</dbReference>
<evidence type="ECO:0000259" key="8">
    <source>
        <dbReference type="Pfam" id="PF01676"/>
    </source>
</evidence>
<dbReference type="KEGG" id="meme:HYG87_01270"/>
<keyword evidence="10" id="KW-1185">Reference proteome</keyword>
<keyword evidence="6 7" id="KW-0413">Isomerase</keyword>
<sequence length="394" mass="43281">MKYVVLIGDGMADYPLQELNNQTPLQVSHKPHMDEVAHQGINGLIKTIPQGMPPGSDVANLSIMGYNPQKYYTGRGPLEAASMGVDIGNKIAFRCNLITENKGILEDFNAGHISSLEAEILIKTLNKELNTGKFHAGISYRHLFLYDEKISGSFKTTPPHDIVGSPIKDYLIPEDNPPAHTLNNLILDSKKVLENHPVNEERIKQGKKPANMIWLWGQGGKPHMESFKDKYGLKGSTITGVDLIKGLGVYLGLNNINVPGATGYFDTDYKAKGEYGVEALKDHDLLFIHVEAPDEAGHAGDITEKIKAIEQIDAKILGPLLDNLPSYEDFALALLPDHATPIPIKTHTMDPIPCAIYSSLNKGDGVSKYDEFSAKSGSLQLDYAYQLIHKLMSL</sequence>
<dbReference type="PIRSF" id="PIRSF006392">
    <property type="entry name" value="IPGAM_arch"/>
    <property type="match status" value="1"/>
</dbReference>
<dbReference type="PANTHER" id="PTHR31209">
    <property type="entry name" value="COFACTOR-INDEPENDENT PHOSPHOGLYCERATE MUTASE"/>
    <property type="match status" value="1"/>
</dbReference>
<evidence type="ECO:0000256" key="2">
    <source>
        <dbReference type="ARBA" id="ARBA00002315"/>
    </source>
</evidence>
<protein>
    <recommendedName>
        <fullName evidence="7">2,3-bisphosphoglycerate-independent phosphoglycerate mutase</fullName>
        <shortName evidence="7">BPG-independent PGAM</shortName>
        <shortName evidence="7">Phosphoglyceromutase</shortName>
        <shortName evidence="7">aPGAM</shortName>
        <ecNumber evidence="7">5.4.2.12</ecNumber>
    </recommendedName>
</protein>
<proteinExistence type="inferred from homology"/>
<dbReference type="AlphaFoldDB" id="A0A8T8K3J8"/>
<dbReference type="Gene3D" id="3.40.720.10">
    <property type="entry name" value="Alkaline Phosphatase, subunit A"/>
    <property type="match status" value="2"/>
</dbReference>
<dbReference type="RefSeq" id="WP_211533433.1">
    <property type="nucleotide sequence ID" value="NZ_CP058560.1"/>
</dbReference>
<dbReference type="GeneID" id="64819352"/>
<dbReference type="PANTHER" id="PTHR31209:SF4">
    <property type="entry name" value="2,3-BISPHOSPHOGLYCERATE-INDEPENDENT PHOSPHOGLYCERATE MUTASE"/>
    <property type="match status" value="1"/>
</dbReference>
<dbReference type="NCBIfam" id="TIGR00306">
    <property type="entry name" value="apgM"/>
    <property type="match status" value="1"/>
</dbReference>
<dbReference type="Pfam" id="PF01676">
    <property type="entry name" value="Metalloenzyme"/>
    <property type="match status" value="1"/>
</dbReference>
<name>A0A8T8K3J8_9EURY</name>
<dbReference type="SUPFAM" id="SSF53649">
    <property type="entry name" value="Alkaline phosphatase-like"/>
    <property type="match status" value="1"/>
</dbReference>
<dbReference type="EMBL" id="CP058560">
    <property type="protein sequence ID" value="QUH22489.1"/>
    <property type="molecule type" value="Genomic_DNA"/>
</dbReference>
<dbReference type="EC" id="5.4.2.12" evidence="7"/>
<evidence type="ECO:0000256" key="5">
    <source>
        <dbReference type="ARBA" id="ARBA00023152"/>
    </source>
</evidence>
<evidence type="ECO:0000313" key="10">
    <source>
        <dbReference type="Proteomes" id="UP000681041"/>
    </source>
</evidence>
<dbReference type="CDD" id="cd16011">
    <property type="entry name" value="iPGM_like"/>
    <property type="match status" value="1"/>
</dbReference>
<evidence type="ECO:0000256" key="3">
    <source>
        <dbReference type="ARBA" id="ARBA00004798"/>
    </source>
</evidence>
<dbReference type="GO" id="GO:0006096">
    <property type="term" value="P:glycolytic process"/>
    <property type="evidence" value="ECO:0007669"/>
    <property type="project" value="UniProtKB-UniRule"/>
</dbReference>
<dbReference type="InterPro" id="IPR023665">
    <property type="entry name" value="ApgAM_prokaryotes"/>
</dbReference>
<evidence type="ECO:0000256" key="1">
    <source>
        <dbReference type="ARBA" id="ARBA00000370"/>
    </source>
</evidence>
<evidence type="ECO:0000313" key="9">
    <source>
        <dbReference type="EMBL" id="QUH22489.1"/>
    </source>
</evidence>
<dbReference type="Proteomes" id="UP000681041">
    <property type="component" value="Chromosome"/>
</dbReference>
<comment type="pathway">
    <text evidence="3 7">Carbohydrate degradation; glycolysis; pyruvate from D-glyceraldehyde 3-phosphate: step 3/5.</text>
</comment>
<dbReference type="InterPro" id="IPR004456">
    <property type="entry name" value="Pglycerate_mutase_ApgM"/>
</dbReference>
<organism evidence="9 10">
    <name type="scientific">Methanobacterium alkalithermotolerans</name>
    <dbReference type="NCBI Taxonomy" id="2731220"/>
    <lineage>
        <taxon>Archaea</taxon>
        <taxon>Methanobacteriati</taxon>
        <taxon>Methanobacteriota</taxon>
        <taxon>Methanomada group</taxon>
        <taxon>Methanobacteria</taxon>
        <taxon>Methanobacteriales</taxon>
        <taxon>Methanobacteriaceae</taxon>
        <taxon>Methanobacterium</taxon>
    </lineage>
</organism>
<dbReference type="OrthoDB" id="52918at2157"/>
<dbReference type="Pfam" id="PF10143">
    <property type="entry name" value="PhosphMutase"/>
    <property type="match status" value="1"/>
</dbReference>
<evidence type="ECO:0000256" key="7">
    <source>
        <dbReference type="HAMAP-Rule" id="MF_01402"/>
    </source>
</evidence>
<dbReference type="NCBIfam" id="TIGR02535">
    <property type="entry name" value="hyp_Hser_kinase"/>
    <property type="match status" value="1"/>
</dbReference>
<reference evidence="9" key="1">
    <citation type="submission" date="2020-07" db="EMBL/GenBank/DDBJ databases">
        <title>Methanobacterium. sp. MethCan genome.</title>
        <authorList>
            <person name="Postec A."/>
            <person name="Quemeneur M."/>
        </authorList>
    </citation>
    <scope>NUCLEOTIDE SEQUENCE</scope>
    <source>
        <strain evidence="9">MethCAN</strain>
    </source>
</reference>
<dbReference type="GO" id="GO:0004619">
    <property type="term" value="F:phosphoglycerate mutase activity"/>
    <property type="evidence" value="ECO:0007669"/>
    <property type="project" value="UniProtKB-UniRule"/>
</dbReference>
<feature type="domain" description="Metalloenzyme" evidence="8">
    <location>
        <begin position="1"/>
        <end position="379"/>
    </location>
</feature>
<dbReference type="InterPro" id="IPR006124">
    <property type="entry name" value="Metalloenzyme"/>
</dbReference>
<comment type="similarity">
    <text evidence="4 7">Belongs to the BPG-independent phosphoglycerate mutase family. A-PGAM subfamily.</text>
</comment>
<evidence type="ECO:0000256" key="4">
    <source>
        <dbReference type="ARBA" id="ARBA00005524"/>
    </source>
</evidence>
<comment type="catalytic activity">
    <reaction evidence="1 7">
        <text>(2R)-2-phosphoglycerate = (2R)-3-phosphoglycerate</text>
        <dbReference type="Rhea" id="RHEA:15901"/>
        <dbReference type="ChEBI" id="CHEBI:58272"/>
        <dbReference type="ChEBI" id="CHEBI:58289"/>
        <dbReference type="EC" id="5.4.2.12"/>
    </reaction>
</comment>